<dbReference type="EMBL" id="RBNI01005200">
    <property type="protein sequence ID" value="RUP46938.1"/>
    <property type="molecule type" value="Genomic_DNA"/>
</dbReference>
<organism evidence="1 2">
    <name type="scientific">Jimgerdemannia flammicorona</name>
    <dbReference type="NCBI Taxonomy" id="994334"/>
    <lineage>
        <taxon>Eukaryota</taxon>
        <taxon>Fungi</taxon>
        <taxon>Fungi incertae sedis</taxon>
        <taxon>Mucoromycota</taxon>
        <taxon>Mucoromycotina</taxon>
        <taxon>Endogonomycetes</taxon>
        <taxon>Endogonales</taxon>
        <taxon>Endogonaceae</taxon>
        <taxon>Jimgerdemannia</taxon>
    </lineage>
</organism>
<name>A0A433D7U5_9FUNG</name>
<accession>A0A433D7U5</accession>
<proteinExistence type="predicted"/>
<comment type="caution">
    <text evidence="1">The sequence shown here is derived from an EMBL/GenBank/DDBJ whole genome shotgun (WGS) entry which is preliminary data.</text>
</comment>
<evidence type="ECO:0000313" key="2">
    <source>
        <dbReference type="Proteomes" id="UP000268093"/>
    </source>
</evidence>
<sequence length="246" mass="27931">MYGKGRYTNSVDHAKIAGSTEDLGPEYATQRSLLRRSMDKARTEGNEGLKQFLSHRLQWPESGLAILLEAVALESIERCRPTELLAIVTKCEIKYVELDNSRGNTVDPGATRCRSQLVNTAPLERHATTITTEHPTQTLPVGTPQEHDLATNWTITGAPSTVAASRLAISNNGVRCGQHSQRLYSFRHHRLLQRWQRRWPAYLPPSLSFLNLSDCHHWLHCPQRRQESHLYPILRFGEHQQLHSGC</sequence>
<dbReference type="Proteomes" id="UP000268093">
    <property type="component" value="Unassembled WGS sequence"/>
</dbReference>
<gene>
    <name evidence="1" type="ORF">BC936DRAFT_146351</name>
</gene>
<protein>
    <submittedName>
        <fullName evidence="1">Uncharacterized protein</fullName>
    </submittedName>
</protein>
<keyword evidence="2" id="KW-1185">Reference proteome</keyword>
<dbReference type="AlphaFoldDB" id="A0A433D7U5"/>
<evidence type="ECO:0000313" key="1">
    <source>
        <dbReference type="EMBL" id="RUP46938.1"/>
    </source>
</evidence>
<reference evidence="1 2" key="1">
    <citation type="journal article" date="2018" name="New Phytol.">
        <title>Phylogenomics of Endogonaceae and evolution of mycorrhizas within Mucoromycota.</title>
        <authorList>
            <person name="Chang Y."/>
            <person name="Desiro A."/>
            <person name="Na H."/>
            <person name="Sandor L."/>
            <person name="Lipzen A."/>
            <person name="Clum A."/>
            <person name="Barry K."/>
            <person name="Grigoriev I.V."/>
            <person name="Martin F.M."/>
            <person name="Stajich J.E."/>
            <person name="Smith M.E."/>
            <person name="Bonito G."/>
            <person name="Spatafora J.W."/>
        </authorList>
    </citation>
    <scope>NUCLEOTIDE SEQUENCE [LARGE SCALE GENOMIC DNA]</scope>
    <source>
        <strain evidence="1 2">GMNB39</strain>
    </source>
</reference>